<evidence type="ECO:0000256" key="6">
    <source>
        <dbReference type="ARBA" id="ARBA00022741"/>
    </source>
</evidence>
<keyword evidence="5 10" id="KW-0317">Glutathione biosynthesis</keyword>
<dbReference type="PANTHER" id="PTHR11164:SF0">
    <property type="entry name" value="GLUTAMATE--CYSTEINE LIGASE CATALYTIC SUBUNIT"/>
    <property type="match status" value="1"/>
</dbReference>
<comment type="catalytic activity">
    <reaction evidence="10">
        <text>L-cysteine + L-glutamate + ATP = gamma-L-glutamyl-L-cysteine + ADP + phosphate + H(+)</text>
        <dbReference type="Rhea" id="RHEA:13285"/>
        <dbReference type="ChEBI" id="CHEBI:15378"/>
        <dbReference type="ChEBI" id="CHEBI:29985"/>
        <dbReference type="ChEBI" id="CHEBI:30616"/>
        <dbReference type="ChEBI" id="CHEBI:35235"/>
        <dbReference type="ChEBI" id="CHEBI:43474"/>
        <dbReference type="ChEBI" id="CHEBI:58173"/>
        <dbReference type="ChEBI" id="CHEBI:456216"/>
        <dbReference type="EC" id="6.3.2.2"/>
    </reaction>
</comment>
<dbReference type="GO" id="GO:0017109">
    <property type="term" value="C:glutamate-cysteine ligase complex"/>
    <property type="evidence" value="ECO:0007669"/>
    <property type="project" value="TreeGrafter"/>
</dbReference>
<dbReference type="InterPro" id="IPR004308">
    <property type="entry name" value="GCS"/>
</dbReference>
<dbReference type="UniPathway" id="UPA00142">
    <property type="reaction ID" value="UER00209"/>
</dbReference>
<evidence type="ECO:0000313" key="12">
    <source>
        <dbReference type="RefSeq" id="XP_029652761.2"/>
    </source>
</evidence>
<gene>
    <name evidence="12" type="primary">LOC115225899</name>
</gene>
<reference evidence="12" key="1">
    <citation type="submission" date="2025-08" db="UniProtKB">
        <authorList>
            <consortium name="RefSeq"/>
        </authorList>
    </citation>
    <scope>IDENTIFICATION</scope>
</reference>
<evidence type="ECO:0000256" key="10">
    <source>
        <dbReference type="RuleBase" id="RU367135"/>
    </source>
</evidence>
<dbReference type="FunFam" id="3.30.590.50:FF:000002">
    <property type="entry name" value="Glutamate--cysteine ligase catalytic subunit"/>
    <property type="match status" value="1"/>
</dbReference>
<accession>A0A6P7TVC0</accession>
<evidence type="ECO:0000256" key="5">
    <source>
        <dbReference type="ARBA" id="ARBA00022684"/>
    </source>
</evidence>
<dbReference type="GO" id="GO:0005524">
    <property type="term" value="F:ATP binding"/>
    <property type="evidence" value="ECO:0007669"/>
    <property type="project" value="UniProtKB-UniRule"/>
</dbReference>
<dbReference type="KEGG" id="osn:115225899"/>
<keyword evidence="4 10" id="KW-0436">Ligase</keyword>
<dbReference type="GO" id="GO:0004357">
    <property type="term" value="F:glutamate-cysteine ligase activity"/>
    <property type="evidence" value="ECO:0007669"/>
    <property type="project" value="UniProtKB-UniRule"/>
</dbReference>
<dbReference type="RefSeq" id="XP_029652761.2">
    <property type="nucleotide sequence ID" value="XM_029796901.2"/>
</dbReference>
<evidence type="ECO:0000256" key="9">
    <source>
        <dbReference type="ARBA" id="ARBA00032122"/>
    </source>
</evidence>
<dbReference type="PANTHER" id="PTHR11164">
    <property type="entry name" value="GLUTAMATE CYSTEINE LIGASE"/>
    <property type="match status" value="1"/>
</dbReference>
<evidence type="ECO:0000256" key="8">
    <source>
        <dbReference type="ARBA" id="ARBA00030585"/>
    </source>
</evidence>
<dbReference type="EC" id="6.3.2.2" evidence="3 10"/>
<comment type="pathway">
    <text evidence="1 10">Sulfur metabolism; glutathione biosynthesis; glutathione from L-cysteine and L-glutamate: step 1/2.</text>
</comment>
<keyword evidence="7 10" id="KW-0067">ATP-binding</keyword>
<name>A0A6P7TVC0_9MOLL</name>
<dbReference type="GO" id="GO:0006750">
    <property type="term" value="P:glutathione biosynthetic process"/>
    <property type="evidence" value="ECO:0007669"/>
    <property type="project" value="UniProtKB-UniRule"/>
</dbReference>
<dbReference type="Gene3D" id="1.10.8.960">
    <property type="match status" value="1"/>
</dbReference>
<evidence type="ECO:0000313" key="11">
    <source>
        <dbReference type="Proteomes" id="UP000515154"/>
    </source>
</evidence>
<evidence type="ECO:0000256" key="2">
    <source>
        <dbReference type="ARBA" id="ARBA00008100"/>
    </source>
</evidence>
<dbReference type="InterPro" id="IPR014746">
    <property type="entry name" value="Gln_synth/guanido_kin_cat_dom"/>
</dbReference>
<protein>
    <recommendedName>
        <fullName evidence="3 10">Glutamate--cysteine ligase</fullName>
        <ecNumber evidence="3 10">6.3.2.2</ecNumber>
    </recommendedName>
    <alternativeName>
        <fullName evidence="9 10">Gamma-ECS</fullName>
    </alternativeName>
    <alternativeName>
        <fullName evidence="8 10">Gamma-glutamylcysteine synthetase</fullName>
    </alternativeName>
</protein>
<organism evidence="11 12">
    <name type="scientific">Octopus sinensis</name>
    <name type="common">East Asian common octopus</name>
    <dbReference type="NCBI Taxonomy" id="2607531"/>
    <lineage>
        <taxon>Eukaryota</taxon>
        <taxon>Metazoa</taxon>
        <taxon>Spiralia</taxon>
        <taxon>Lophotrochozoa</taxon>
        <taxon>Mollusca</taxon>
        <taxon>Cephalopoda</taxon>
        <taxon>Coleoidea</taxon>
        <taxon>Octopodiformes</taxon>
        <taxon>Octopoda</taxon>
        <taxon>Incirrata</taxon>
        <taxon>Octopodidae</taxon>
        <taxon>Octopus</taxon>
    </lineage>
</organism>
<comment type="similarity">
    <text evidence="2 10">Belongs to the glutamate--cysteine ligase type 3 family.</text>
</comment>
<evidence type="ECO:0000256" key="7">
    <source>
        <dbReference type="ARBA" id="ARBA00022840"/>
    </source>
</evidence>
<keyword evidence="11" id="KW-1185">Reference proteome</keyword>
<dbReference type="SUPFAM" id="SSF55931">
    <property type="entry name" value="Glutamine synthetase/guanido kinase"/>
    <property type="match status" value="1"/>
</dbReference>
<dbReference type="Pfam" id="PF03074">
    <property type="entry name" value="GCS"/>
    <property type="match status" value="1"/>
</dbReference>
<evidence type="ECO:0000256" key="4">
    <source>
        <dbReference type="ARBA" id="ARBA00022598"/>
    </source>
</evidence>
<proteinExistence type="inferred from homology"/>
<dbReference type="Gene3D" id="3.30.590.50">
    <property type="match status" value="2"/>
</dbReference>
<sequence length="606" mass="70154">MGLLIEGTLMTWEEIKPYILHIKKQARMQFVHVYKKYKDQKNYPLYWGDESEYSLIQFDHEKRVVQLLLAATSLLESPQLKESESFMWSPEYTEFMMEGHPRKPFGSSITNLNLIEEHFKERRKSIKQLLGPDQSLVSLTAFPRLGCPNFTFPSYEANKHATELHQSVFIADAALTAKDPFFSNVNENIVHRRKERIAINVPIYKDKNTIMPYGEDMSKYGDNKEMKKYLKPGHIYMDSMTFAAGCCSLQVTFQAADIKEAAYLYDNLVPLTPIMLALTAAAPIHRGYLSGTDCRWSSLFQACDDRTKQEQGLEPLTNGNVLVATTRYDTVCSYLSVSNKFYNDYNCSYDHEQYELLKAEGVDEMMAKYVAQLLVRDPILSFKERINQDVTKDTEHLELIISMNTPNIRLKLPTEDSGWKIEFRSMELQLTDFENAALVVFILLLTRAIVTFKLYFLIPLSKVAEDVITAQKPDAVNKEKFHFRKDIGKESADCEMADVYTLMTLDEIMNGKDDFPGLIPLIHKYFDLIDYDVNNRRKMMPYLQFLSDKAAGKIMTMAQWTRQFVTNHEDYKNDSVVSERIAYDFMMECEKIVNNEEGCPQAFIKR</sequence>
<dbReference type="Proteomes" id="UP000515154">
    <property type="component" value="Linkage group LG28"/>
</dbReference>
<keyword evidence="6 10" id="KW-0547">Nucleotide-binding</keyword>
<evidence type="ECO:0000256" key="3">
    <source>
        <dbReference type="ARBA" id="ARBA00012220"/>
    </source>
</evidence>
<dbReference type="AlphaFoldDB" id="A0A6P7TVC0"/>
<evidence type="ECO:0000256" key="1">
    <source>
        <dbReference type="ARBA" id="ARBA00005006"/>
    </source>
</evidence>